<proteinExistence type="predicted"/>
<evidence type="ECO:0000313" key="2">
    <source>
        <dbReference type="Proteomes" id="UP001152531"/>
    </source>
</evidence>
<accession>A0ACA9Y0G2</accession>
<keyword evidence="2" id="KW-1185">Reference proteome</keyword>
<reference evidence="1" key="1">
    <citation type="submission" date="2022-06" db="EMBL/GenBank/DDBJ databases">
        <authorList>
            <person name="Legras J.-L."/>
            <person name="Devillers H."/>
            <person name="Grondin C."/>
        </authorList>
    </citation>
    <scope>NUCLEOTIDE SEQUENCE</scope>
    <source>
        <strain evidence="1">CLIB 1444</strain>
    </source>
</reference>
<evidence type="ECO:0000313" key="1">
    <source>
        <dbReference type="EMBL" id="CAH6718413.1"/>
    </source>
</evidence>
<dbReference type="EMBL" id="CALSDN010000001">
    <property type="protein sequence ID" value="CAH6718413.1"/>
    <property type="molecule type" value="Genomic_DNA"/>
</dbReference>
<comment type="caution">
    <text evidence="1">The sequence shown here is derived from an EMBL/GenBank/DDBJ whole genome shotgun (WGS) entry which is preliminary data.</text>
</comment>
<name>A0ACA9Y0G2_9ASCO</name>
<gene>
    <name evidence="1" type="ORF">CLIB1444_01S06172</name>
</gene>
<dbReference type="Proteomes" id="UP001152531">
    <property type="component" value="Unassembled WGS sequence"/>
</dbReference>
<organism evidence="1 2">
    <name type="scientific">[Candida] jaroonii</name>
    <dbReference type="NCBI Taxonomy" id="467808"/>
    <lineage>
        <taxon>Eukaryota</taxon>
        <taxon>Fungi</taxon>
        <taxon>Dikarya</taxon>
        <taxon>Ascomycota</taxon>
        <taxon>Saccharomycotina</taxon>
        <taxon>Pichiomycetes</taxon>
        <taxon>Debaryomycetaceae</taxon>
        <taxon>Yamadazyma</taxon>
    </lineage>
</organism>
<protein>
    <submittedName>
        <fullName evidence="1">Uncharacterized protein</fullName>
    </submittedName>
</protein>
<sequence>MTARYQPDRNNPLFNRFSSEEYISLPPFKTQQQKDTSVYNTSTNNQYQHLTNQLPSKEYLPPNSEDFQIMSRIKSSEKDPLQRLEVETASSSSVPISFPYYYIESAANSISSHKEESTPVFSNISHNLPPVPTKSVNDEIKSEGFNQVPKRFSQFVREQHVPYNRHQSTSTSNSSSLGSESDTPVKRKSHSTLGGLGPRAKTASMASNPLRTPPLGSGLNRQISESMGSQATIFSTRLEGENNNVRRRRVQKSQSDNSLTRRNAIRFKEGGLLYRMKLRLKKWLNNLRRLRFHKTASSKRMSRNNSVKNKSLKRKGKKPGMKKIMNISAPIANPNLGKEPVKRVRELDDDLKYEAGAPMENVNLSDEAKKDSKLSHLDEYIGQQQGLYFSDIESKTNSINYGRDQSLKEIKANAKHRPSKSKNKIDEIEEVPLSEYSSIAPPPPKHGDETVISDYHDMVDLWRKYLFFVLYKRIQLRQEISMFQTMLASEDLKSRKLSIGSQLNSIYEVESKSEDTISESGTLASSYETISTVSQVQDIKGVDDLVNVDVEDEIESDFETEIETELSEGIVIHQFIPDANDERFNKRYTSTNRQSVLGDMLEYESDDESTISSVSSNNYQSVTERSNSILGSNIAIDKQYSVKHKNLSRSMSTMSGTKSPIKRSNGYQLDLHLAS</sequence>